<comment type="subcellular location">
    <subcellularLocation>
        <location evidence="1">Nucleus</location>
        <location evidence="1">Nucleolus</location>
    </subcellularLocation>
</comment>
<evidence type="ECO:0000259" key="11">
    <source>
        <dbReference type="PROSITE" id="PS50158"/>
    </source>
</evidence>
<dbReference type="RefSeq" id="XP_054843247.1">
    <property type="nucleotide sequence ID" value="XM_054987272.1"/>
</dbReference>
<dbReference type="PANTHER" id="PTHR46543:SF1">
    <property type="entry name" value="ZINC FINGER CCHC DOMAIN-CONTAINING PROTEIN 7"/>
    <property type="match status" value="1"/>
</dbReference>
<feature type="compositionally biased region" description="Basic residues" evidence="10">
    <location>
        <begin position="558"/>
        <end position="570"/>
    </location>
</feature>
<evidence type="ECO:0000256" key="1">
    <source>
        <dbReference type="ARBA" id="ARBA00004604"/>
    </source>
</evidence>
<dbReference type="GO" id="GO:0071031">
    <property type="term" value="P:nuclear mRNA surveillance of mRNA 3'-end processing"/>
    <property type="evidence" value="ECO:0007669"/>
    <property type="project" value="TreeGrafter"/>
</dbReference>
<protein>
    <recommendedName>
        <fullName evidence="7">Zinc finger CCHC domain-containing protein 7</fullName>
    </recommendedName>
    <alternativeName>
        <fullName evidence="8">TRAMP-like complex RNA-binding factor ZCCHC7</fullName>
    </alternativeName>
</protein>
<dbReference type="GO" id="GO:0008270">
    <property type="term" value="F:zinc ion binding"/>
    <property type="evidence" value="ECO:0007669"/>
    <property type="project" value="UniProtKB-KW"/>
</dbReference>
<proteinExistence type="predicted"/>
<evidence type="ECO:0000256" key="10">
    <source>
        <dbReference type="SAM" id="MobiDB-lite"/>
    </source>
</evidence>
<dbReference type="InterPro" id="IPR036875">
    <property type="entry name" value="Znf_CCHC_sf"/>
</dbReference>
<feature type="region of interest" description="Disordered" evidence="10">
    <location>
        <begin position="46"/>
        <end position="74"/>
    </location>
</feature>
<dbReference type="PROSITE" id="PS50158">
    <property type="entry name" value="ZF_CCHC"/>
    <property type="match status" value="3"/>
</dbReference>
<evidence type="ECO:0000256" key="5">
    <source>
        <dbReference type="ARBA" id="ARBA00022833"/>
    </source>
</evidence>
<reference evidence="13" key="1">
    <citation type="submission" date="2025-08" db="UniProtKB">
        <authorList>
            <consortium name="RefSeq"/>
        </authorList>
    </citation>
    <scope>IDENTIFICATION</scope>
    <source>
        <tissue evidence="13">Blood</tissue>
    </source>
</reference>
<keyword evidence="5" id="KW-0862">Zinc</keyword>
<dbReference type="GeneID" id="129334897"/>
<keyword evidence="6" id="KW-0539">Nucleus</keyword>
<dbReference type="GO" id="GO:0071038">
    <property type="term" value="P:TRAMP-dependent tRNA surveillance pathway"/>
    <property type="evidence" value="ECO:0007669"/>
    <property type="project" value="TreeGrafter"/>
</dbReference>
<gene>
    <name evidence="13" type="primary">ZCCHC7</name>
</gene>
<dbReference type="AlphaFoldDB" id="A0AA97JSA3"/>
<name>A0AA97JSA3_EUBMA</name>
<dbReference type="GO" id="GO:0031499">
    <property type="term" value="C:TRAMP complex"/>
    <property type="evidence" value="ECO:0007669"/>
    <property type="project" value="TreeGrafter"/>
</dbReference>
<organism evidence="12 13">
    <name type="scientific">Eublepharis macularius</name>
    <name type="common">Leopard gecko</name>
    <name type="synonym">Cyrtodactylus macularius</name>
    <dbReference type="NCBI Taxonomy" id="481883"/>
    <lineage>
        <taxon>Eukaryota</taxon>
        <taxon>Metazoa</taxon>
        <taxon>Chordata</taxon>
        <taxon>Craniata</taxon>
        <taxon>Vertebrata</taxon>
        <taxon>Euteleostomi</taxon>
        <taxon>Lepidosauria</taxon>
        <taxon>Squamata</taxon>
        <taxon>Bifurcata</taxon>
        <taxon>Gekkota</taxon>
        <taxon>Eublepharidae</taxon>
        <taxon>Eublepharinae</taxon>
        <taxon>Eublepharis</taxon>
    </lineage>
</organism>
<dbReference type="CTD" id="84186"/>
<dbReference type="GO" id="GO:0071035">
    <property type="term" value="P:nuclear polyadenylation-dependent rRNA catabolic process"/>
    <property type="evidence" value="ECO:0007669"/>
    <property type="project" value="TreeGrafter"/>
</dbReference>
<dbReference type="PANTHER" id="PTHR46543">
    <property type="entry name" value="ZINC FINGER CCHC DOMAIN-CONTAINING PROTEIN 7"/>
    <property type="match status" value="1"/>
</dbReference>
<dbReference type="GO" id="GO:0071037">
    <property type="term" value="P:nuclear polyadenylation-dependent snRNA catabolic process"/>
    <property type="evidence" value="ECO:0007669"/>
    <property type="project" value="TreeGrafter"/>
</dbReference>
<dbReference type="GO" id="GO:0005730">
    <property type="term" value="C:nucleolus"/>
    <property type="evidence" value="ECO:0007669"/>
    <property type="project" value="UniProtKB-SubCell"/>
</dbReference>
<keyword evidence="4 9" id="KW-0863">Zinc-finger</keyword>
<feature type="region of interest" description="Disordered" evidence="10">
    <location>
        <begin position="112"/>
        <end position="150"/>
    </location>
</feature>
<evidence type="ECO:0000256" key="8">
    <source>
        <dbReference type="ARBA" id="ARBA00043023"/>
    </source>
</evidence>
<dbReference type="Pfam" id="PF00098">
    <property type="entry name" value="zf-CCHC"/>
    <property type="match status" value="1"/>
</dbReference>
<evidence type="ECO:0000256" key="7">
    <source>
        <dbReference type="ARBA" id="ARBA00041190"/>
    </source>
</evidence>
<dbReference type="Proteomes" id="UP001190640">
    <property type="component" value="Chromosome 8"/>
</dbReference>
<evidence type="ECO:0000256" key="4">
    <source>
        <dbReference type="ARBA" id="ARBA00022771"/>
    </source>
</evidence>
<feature type="domain" description="CCHC-type" evidence="11">
    <location>
        <begin position="262"/>
        <end position="276"/>
    </location>
</feature>
<feature type="region of interest" description="Disordered" evidence="10">
    <location>
        <begin position="456"/>
        <end position="498"/>
    </location>
</feature>
<feature type="compositionally biased region" description="Basic residues" evidence="10">
    <location>
        <begin position="459"/>
        <end position="468"/>
    </location>
</feature>
<dbReference type="SUPFAM" id="SSF57756">
    <property type="entry name" value="Retrovirus zinc finger-like domains"/>
    <property type="match status" value="2"/>
</dbReference>
<feature type="domain" description="CCHC-type" evidence="11">
    <location>
        <begin position="369"/>
        <end position="384"/>
    </location>
</feature>
<dbReference type="Gene3D" id="4.10.60.10">
    <property type="entry name" value="Zinc finger, CCHC-type"/>
    <property type="match status" value="2"/>
</dbReference>
<evidence type="ECO:0000313" key="13">
    <source>
        <dbReference type="RefSeq" id="XP_054843247.1"/>
    </source>
</evidence>
<evidence type="ECO:0000313" key="12">
    <source>
        <dbReference type="Proteomes" id="UP001190640"/>
    </source>
</evidence>
<sequence length="570" mass="64760">MFGGYDDVEAFEDEIYCEESSSDSSVDSEIEFHLYSQVHYAQALADVSGQEGTEEAGPLEKQIQSSGSKQDQKDNFVVISDSEVIQISDSPDIFILSDTPDEDSVYKSKLLKLTTPESPPESISVKPTKDSSQTTLKSKRPPTEISRKEKRIQKSVSFHRDGVHMIHKILVIEDSSSDEDGDAASTVSESDDVESWMLLGGARDDTDKSILLNLKGCGMSATEGDGGTDWTISDKDLEAQIDNYVTMRRSNRYYMPDKNVTCRNCDKRGHLSKNCPTPKKIPPCCLCAERGHLQNNCPARFCFNCCLPGHYSRECLERTYWSKHCNRCAMRGHYADACPEIWRQYHLTTRPGPLKKASSFSEHSAPVYCYNCSRKGHYGYECSEKRMFGGTFPTFPFIYYYDNEYDIKRSIQKAKKKVQELQEAGLLPIAWKKAHMDESQKVHAHKKKAKLLKELNKTVGKHRKKLKKLSQADRLKGRKHKKDAQSHPNIEENFPRGGCLKSLKWSKKHGAHRDLSANGDKPEITEASLEAAKKRKKKKKQNYSVSSPSRDESLFLIKQRKKKSKQRSSY</sequence>
<evidence type="ECO:0000256" key="6">
    <source>
        <dbReference type="ARBA" id="ARBA00023242"/>
    </source>
</evidence>
<dbReference type="GO" id="GO:0071039">
    <property type="term" value="P:nuclear polyadenylation-dependent CUT catabolic process"/>
    <property type="evidence" value="ECO:0007669"/>
    <property type="project" value="TreeGrafter"/>
</dbReference>
<keyword evidence="12" id="KW-1185">Reference proteome</keyword>
<dbReference type="FunFam" id="4.10.60.10:FF:000020">
    <property type="entry name" value="Zinc finger CCHC domain-containing protein 7"/>
    <property type="match status" value="1"/>
</dbReference>
<evidence type="ECO:0000256" key="2">
    <source>
        <dbReference type="ARBA" id="ARBA00022723"/>
    </source>
</evidence>
<dbReference type="KEGG" id="emc:129334897"/>
<dbReference type="InterPro" id="IPR051644">
    <property type="entry name" value="TRAMP_AT-DNA-binding"/>
</dbReference>
<feature type="domain" description="CCHC-type" evidence="11">
    <location>
        <begin position="302"/>
        <end position="315"/>
    </location>
</feature>
<dbReference type="GO" id="GO:0003723">
    <property type="term" value="F:RNA binding"/>
    <property type="evidence" value="ECO:0007669"/>
    <property type="project" value="TreeGrafter"/>
</dbReference>
<evidence type="ECO:0000256" key="9">
    <source>
        <dbReference type="PROSITE-ProRule" id="PRU00047"/>
    </source>
</evidence>
<dbReference type="InterPro" id="IPR001878">
    <property type="entry name" value="Znf_CCHC"/>
</dbReference>
<feature type="compositionally biased region" description="Basic and acidic residues" evidence="10">
    <location>
        <begin position="483"/>
        <end position="494"/>
    </location>
</feature>
<feature type="compositionally biased region" description="Basic and acidic residues" evidence="10">
    <location>
        <begin position="512"/>
        <end position="524"/>
    </location>
</feature>
<keyword evidence="3" id="KW-0677">Repeat</keyword>
<keyword evidence="2" id="KW-0479">Metal-binding</keyword>
<feature type="region of interest" description="Disordered" evidence="10">
    <location>
        <begin position="510"/>
        <end position="570"/>
    </location>
</feature>
<dbReference type="GO" id="GO:0071036">
    <property type="term" value="P:nuclear polyadenylation-dependent snoRNA catabolic process"/>
    <property type="evidence" value="ECO:0007669"/>
    <property type="project" value="TreeGrafter"/>
</dbReference>
<dbReference type="SMART" id="SM00343">
    <property type="entry name" value="ZnF_C2HC"/>
    <property type="match status" value="5"/>
</dbReference>
<evidence type="ECO:0000256" key="3">
    <source>
        <dbReference type="ARBA" id="ARBA00022737"/>
    </source>
</evidence>
<accession>A0AA97JSA3</accession>